<feature type="region of interest" description="Disordered" evidence="1">
    <location>
        <begin position="527"/>
        <end position="575"/>
    </location>
</feature>
<feature type="compositionally biased region" description="Basic and acidic residues" evidence="1">
    <location>
        <begin position="566"/>
        <end position="575"/>
    </location>
</feature>
<dbReference type="EMBL" id="NBII01000001">
    <property type="protein sequence ID" value="PAV23003.1"/>
    <property type="molecule type" value="Genomic_DNA"/>
</dbReference>
<dbReference type="InParanoid" id="A0A286UTS6"/>
<feature type="compositionally biased region" description="Low complexity" evidence="1">
    <location>
        <begin position="120"/>
        <end position="140"/>
    </location>
</feature>
<comment type="caution">
    <text evidence="2">The sequence shown here is derived from an EMBL/GenBank/DDBJ whole genome shotgun (WGS) entry which is preliminary data.</text>
</comment>
<feature type="region of interest" description="Disordered" evidence="1">
    <location>
        <begin position="30"/>
        <end position="65"/>
    </location>
</feature>
<evidence type="ECO:0000313" key="2">
    <source>
        <dbReference type="EMBL" id="PAV23003.1"/>
    </source>
</evidence>
<accession>A0A286UTS6</accession>
<feature type="region of interest" description="Disordered" evidence="1">
    <location>
        <begin position="100"/>
        <end position="220"/>
    </location>
</feature>
<feature type="compositionally biased region" description="Low complexity" evidence="1">
    <location>
        <begin position="45"/>
        <end position="55"/>
    </location>
</feature>
<feature type="compositionally biased region" description="Low complexity" evidence="1">
    <location>
        <begin position="191"/>
        <end position="208"/>
    </location>
</feature>
<name>A0A286UTS6_9AGAM</name>
<feature type="compositionally biased region" description="Polar residues" evidence="1">
    <location>
        <begin position="141"/>
        <end position="152"/>
    </location>
</feature>
<proteinExistence type="predicted"/>
<feature type="compositionally biased region" description="Acidic residues" evidence="1">
    <location>
        <begin position="535"/>
        <end position="565"/>
    </location>
</feature>
<keyword evidence="3" id="KW-1185">Reference proteome</keyword>
<evidence type="ECO:0000313" key="3">
    <source>
        <dbReference type="Proteomes" id="UP000217199"/>
    </source>
</evidence>
<feature type="compositionally biased region" description="Low complexity" evidence="1">
    <location>
        <begin position="100"/>
        <end position="112"/>
    </location>
</feature>
<sequence>MSKDSFSEVNSLLSNSGIQQAIRMATQIGSQNIGGMGNTGSAHRQSQQQLQQTHTGGSGGPNSVFQASALHFHTHIHIYASSGDDNDRSKFNQVECKHGNGIIDNSNANNGISNGGNVGGDNVNGSNVDDGMDNVVNNSDLEASSNERSLVVSNGGGMSSSSSSSSRQAQDARQMLPSDVGVDLSGMEHPSSATASSAGSSTQQAQQSRPMVPSSHSVLVPSRAPSLAPALSQIIIPSYMNSQVVNSTGTSSGSSSASSGGPPSVMGLYSAYGYQNASMETSATRDPGNGYGYNMNNGNTKTTYSNSTNYGGWTQAQGYGGYIPNSLAAPVSTSFNNNANGSYNNYGNNYNKNNNAVAIRIQEQGFDANYRSNEMMGVIPSSSTYPSSTSVYPNEYIADPFQNSGPWQGQQTWGGMTGYQGVGLGAATGSGIGAGAGASRSLGYSTNDQNNQNLPMLMREFEPTMDRGYNMGNGFNTTDTVDTTFRQTSVPQTLEYPPHLLNHLVLVHYFDNNNGLAELNANSLPNVGEAHYNGDEENESDFDDGEDVDDDEGVDDDDGVDDDVNIPEREPEFGQLGDHLHVQETGQNQLQSQYQYQGQWIGRSSIQPVAPTPMRSPLPTAFFKQENPNNRN</sequence>
<reference evidence="2 3" key="1">
    <citation type="journal article" date="2017" name="Mol. Ecol.">
        <title>Comparative and population genomic landscape of Phellinus noxius: A hypervariable fungus causing root rot in trees.</title>
        <authorList>
            <person name="Chung C.L."/>
            <person name="Lee T.J."/>
            <person name="Akiba M."/>
            <person name="Lee H.H."/>
            <person name="Kuo T.H."/>
            <person name="Liu D."/>
            <person name="Ke H.M."/>
            <person name="Yokoi T."/>
            <person name="Roa M.B."/>
            <person name="Lu M.J."/>
            <person name="Chang Y.Y."/>
            <person name="Ann P.J."/>
            <person name="Tsai J.N."/>
            <person name="Chen C.Y."/>
            <person name="Tzean S.S."/>
            <person name="Ota Y."/>
            <person name="Hattori T."/>
            <person name="Sahashi N."/>
            <person name="Liou R.F."/>
            <person name="Kikuchi T."/>
            <person name="Tsai I.J."/>
        </authorList>
    </citation>
    <scope>NUCLEOTIDE SEQUENCE [LARGE SCALE GENOMIC DNA]</scope>
    <source>
        <strain evidence="2 3">FFPRI411160</strain>
    </source>
</reference>
<dbReference type="Proteomes" id="UP000217199">
    <property type="component" value="Unassembled WGS sequence"/>
</dbReference>
<protein>
    <submittedName>
        <fullName evidence="2">Uncharacterized protein</fullName>
    </submittedName>
</protein>
<organism evidence="2 3">
    <name type="scientific">Pyrrhoderma noxium</name>
    <dbReference type="NCBI Taxonomy" id="2282107"/>
    <lineage>
        <taxon>Eukaryota</taxon>
        <taxon>Fungi</taxon>
        <taxon>Dikarya</taxon>
        <taxon>Basidiomycota</taxon>
        <taxon>Agaricomycotina</taxon>
        <taxon>Agaricomycetes</taxon>
        <taxon>Hymenochaetales</taxon>
        <taxon>Hymenochaetaceae</taxon>
        <taxon>Pyrrhoderma</taxon>
    </lineage>
</organism>
<feature type="region of interest" description="Disordered" evidence="1">
    <location>
        <begin position="606"/>
        <end position="632"/>
    </location>
</feature>
<gene>
    <name evidence="2" type="ORF">PNOK_0007000</name>
</gene>
<dbReference type="AlphaFoldDB" id="A0A286UTS6"/>
<evidence type="ECO:0000256" key="1">
    <source>
        <dbReference type="SAM" id="MobiDB-lite"/>
    </source>
</evidence>